<name>M2T587_COCSN</name>
<reference evidence="1 2" key="1">
    <citation type="journal article" date="2012" name="PLoS Pathog.">
        <title>Diverse lifestyles and strategies of plant pathogenesis encoded in the genomes of eighteen Dothideomycetes fungi.</title>
        <authorList>
            <person name="Ohm R.A."/>
            <person name="Feau N."/>
            <person name="Henrissat B."/>
            <person name="Schoch C.L."/>
            <person name="Horwitz B.A."/>
            <person name="Barry K.W."/>
            <person name="Condon B.J."/>
            <person name="Copeland A.C."/>
            <person name="Dhillon B."/>
            <person name="Glaser F."/>
            <person name="Hesse C.N."/>
            <person name="Kosti I."/>
            <person name="LaButti K."/>
            <person name="Lindquist E.A."/>
            <person name="Lucas S."/>
            <person name="Salamov A.A."/>
            <person name="Bradshaw R.E."/>
            <person name="Ciuffetti L."/>
            <person name="Hamelin R.C."/>
            <person name="Kema G.H.J."/>
            <person name="Lawrence C."/>
            <person name="Scott J.A."/>
            <person name="Spatafora J.W."/>
            <person name="Turgeon B.G."/>
            <person name="de Wit P.J.G.M."/>
            <person name="Zhong S."/>
            <person name="Goodwin S.B."/>
            <person name="Grigoriev I.V."/>
        </authorList>
    </citation>
    <scope>NUCLEOTIDE SEQUENCE [LARGE SCALE GENOMIC DNA]</scope>
    <source>
        <strain evidence="2">ND90Pr / ATCC 201652</strain>
    </source>
</reference>
<keyword evidence="2" id="KW-1185">Reference proteome</keyword>
<dbReference type="RefSeq" id="XP_007700019.1">
    <property type="nucleotide sequence ID" value="XM_007701829.1"/>
</dbReference>
<organism evidence="1 2">
    <name type="scientific">Cochliobolus sativus (strain ND90Pr / ATCC 201652)</name>
    <name type="common">Common root rot and spot blotch fungus</name>
    <name type="synonym">Bipolaris sorokiniana</name>
    <dbReference type="NCBI Taxonomy" id="665912"/>
    <lineage>
        <taxon>Eukaryota</taxon>
        <taxon>Fungi</taxon>
        <taxon>Dikarya</taxon>
        <taxon>Ascomycota</taxon>
        <taxon>Pezizomycotina</taxon>
        <taxon>Dothideomycetes</taxon>
        <taxon>Pleosporomycetidae</taxon>
        <taxon>Pleosporales</taxon>
        <taxon>Pleosporineae</taxon>
        <taxon>Pleosporaceae</taxon>
        <taxon>Bipolaris</taxon>
    </lineage>
</organism>
<dbReference type="Proteomes" id="UP000016934">
    <property type="component" value="Unassembled WGS sequence"/>
</dbReference>
<dbReference type="eggNOG" id="ENOG502TC78">
    <property type="taxonomic scope" value="Eukaryota"/>
</dbReference>
<evidence type="ECO:0000313" key="1">
    <source>
        <dbReference type="EMBL" id="EMD64147.1"/>
    </source>
</evidence>
<sequence length="214" mass="24656">MDFSCIESHFRTPQLGFQVFHYSNDISNPHTLPLAYNIGVFDSLEQAQDAAQSELARVLKFHLNQGHSGRCFREMNLSLRGLITAYVDSLNKARQSIRRELILSEFHIVKFDAWDPSRAVHESNVQAHELSMYKLSSEIDPPFVQHDEERSPEWARSRIPLFVRRDEGPLRRPGDQPYTVRMGFLPPKPIPAIRSISEQSVKNSDSELLRRNSV</sequence>
<evidence type="ECO:0000313" key="2">
    <source>
        <dbReference type="Proteomes" id="UP000016934"/>
    </source>
</evidence>
<dbReference type="HOGENOM" id="CLU_1255868_0_0_1"/>
<gene>
    <name evidence="1" type="ORF">COCSADRAFT_357055</name>
</gene>
<protein>
    <submittedName>
        <fullName evidence="1">Uncharacterized protein</fullName>
    </submittedName>
</protein>
<reference evidence="2" key="2">
    <citation type="journal article" date="2013" name="PLoS Genet.">
        <title>Comparative genome structure, secondary metabolite, and effector coding capacity across Cochliobolus pathogens.</title>
        <authorList>
            <person name="Condon B.J."/>
            <person name="Leng Y."/>
            <person name="Wu D."/>
            <person name="Bushley K.E."/>
            <person name="Ohm R.A."/>
            <person name="Otillar R."/>
            <person name="Martin J."/>
            <person name="Schackwitz W."/>
            <person name="Grimwood J."/>
            <person name="MohdZainudin N."/>
            <person name="Xue C."/>
            <person name="Wang R."/>
            <person name="Manning V.A."/>
            <person name="Dhillon B."/>
            <person name="Tu Z.J."/>
            <person name="Steffenson B.J."/>
            <person name="Salamov A."/>
            <person name="Sun H."/>
            <person name="Lowry S."/>
            <person name="LaButti K."/>
            <person name="Han J."/>
            <person name="Copeland A."/>
            <person name="Lindquist E."/>
            <person name="Barry K."/>
            <person name="Schmutz J."/>
            <person name="Baker S.E."/>
            <person name="Ciuffetti L.M."/>
            <person name="Grigoriev I.V."/>
            <person name="Zhong S."/>
            <person name="Turgeon B.G."/>
        </authorList>
    </citation>
    <scope>NUCLEOTIDE SEQUENCE [LARGE SCALE GENOMIC DNA]</scope>
    <source>
        <strain evidence="2">ND90Pr / ATCC 201652</strain>
    </source>
</reference>
<dbReference type="OMA" id="FHYSNDI"/>
<dbReference type="EMBL" id="KB445643">
    <property type="protein sequence ID" value="EMD64147.1"/>
    <property type="molecule type" value="Genomic_DNA"/>
</dbReference>
<dbReference type="KEGG" id="bsc:COCSADRAFT_357055"/>
<dbReference type="AlphaFoldDB" id="M2T587"/>
<proteinExistence type="predicted"/>
<dbReference type="OrthoDB" id="3683963at2759"/>
<accession>M2T587</accession>
<dbReference type="GeneID" id="19138475"/>